<evidence type="ECO:0000313" key="8">
    <source>
        <dbReference type="EMBL" id="JAS23566.1"/>
    </source>
</evidence>
<dbReference type="CDD" id="cd11710">
    <property type="entry name" value="GINS_A_psf1"/>
    <property type="match status" value="1"/>
</dbReference>
<dbReference type="GO" id="GO:1902983">
    <property type="term" value="P:DNA strand elongation involved in mitotic DNA replication"/>
    <property type="evidence" value="ECO:0007669"/>
    <property type="project" value="TreeGrafter"/>
</dbReference>
<evidence type="ECO:0000256" key="5">
    <source>
        <dbReference type="RuleBase" id="RU368085"/>
    </source>
</evidence>
<dbReference type="EMBL" id="GEDC01013732">
    <property type="protein sequence ID" value="JAS23566.1"/>
    <property type="molecule type" value="Transcribed_RNA"/>
</dbReference>
<dbReference type="SUPFAM" id="SSF158573">
    <property type="entry name" value="GINS helical bundle-like"/>
    <property type="match status" value="1"/>
</dbReference>
<dbReference type="InterPro" id="IPR036224">
    <property type="entry name" value="GINS_bundle-like_dom_sf"/>
</dbReference>
<comment type="subunit">
    <text evidence="5">Component of the GINS complex.</text>
</comment>
<dbReference type="Pfam" id="PF05916">
    <property type="entry name" value="Sld5"/>
    <property type="match status" value="1"/>
</dbReference>
<feature type="domain" description="GINS subunit" evidence="6">
    <location>
        <begin position="68"/>
        <end position="127"/>
    </location>
</feature>
<dbReference type="GO" id="GO:0000811">
    <property type="term" value="C:GINS complex"/>
    <property type="evidence" value="ECO:0007669"/>
    <property type="project" value="UniProtKB-UniRule"/>
</dbReference>
<feature type="domain" description="DNA replication complex GINS protein PSF1 C-terminal" evidence="7">
    <location>
        <begin position="143"/>
        <end position="193"/>
    </location>
</feature>
<evidence type="ECO:0000259" key="6">
    <source>
        <dbReference type="Pfam" id="PF05916"/>
    </source>
</evidence>
<gene>
    <name evidence="8" type="ORF">g.9972</name>
</gene>
<comment type="similarity">
    <text evidence="2 5">Belongs to the GINS1/PSF1 family.</text>
</comment>
<dbReference type="InterPro" id="IPR005339">
    <property type="entry name" value="GINS_Psf1"/>
</dbReference>
<keyword evidence="4 5" id="KW-0539">Nucleus</keyword>
<name>A0A1B6DD39_9HEMI</name>
<proteinExistence type="inferred from homology"/>
<evidence type="ECO:0000256" key="1">
    <source>
        <dbReference type="ARBA" id="ARBA00004123"/>
    </source>
</evidence>
<sequence length="195" mass="23070">MFGEKAFELIKELDRCRDSIPPFDDDRVRIVYEEMELLCKKISEAMHSTFDMESNNFLPEVKLKKSILERDQRLLLAYIWNRMQRIRQMRWDFGSILPSDIKENLSDSEIKWFSNYNKSLAKYMKSIGKNHGLNLTQNIKPPKSLYVEVRSLVDYGKLELDDGEVILLKKNSQHLMPRSQSEPLIRQGILEHFQS</sequence>
<evidence type="ECO:0000256" key="3">
    <source>
        <dbReference type="ARBA" id="ARBA00022705"/>
    </source>
</evidence>
<evidence type="ECO:0000256" key="2">
    <source>
        <dbReference type="ARBA" id="ARBA00006677"/>
    </source>
</evidence>
<dbReference type="InterPro" id="IPR056783">
    <property type="entry name" value="PSF1_C"/>
</dbReference>
<evidence type="ECO:0000259" key="7">
    <source>
        <dbReference type="Pfam" id="PF24997"/>
    </source>
</evidence>
<keyword evidence="3 5" id="KW-0235">DNA replication</keyword>
<comment type="subcellular location">
    <subcellularLocation>
        <location evidence="1 5">Nucleus</location>
    </subcellularLocation>
</comment>
<dbReference type="PANTHER" id="PTHR12914">
    <property type="entry name" value="PARTNER OF SLD5"/>
    <property type="match status" value="1"/>
</dbReference>
<protein>
    <recommendedName>
        <fullName evidence="5">DNA replication complex GINS protein PSF1</fullName>
    </recommendedName>
</protein>
<dbReference type="CDD" id="cd21696">
    <property type="entry name" value="GINS_B_Psf1"/>
    <property type="match status" value="1"/>
</dbReference>
<dbReference type="Gene3D" id="1.20.58.1030">
    <property type="match status" value="1"/>
</dbReference>
<accession>A0A1B6DD39</accession>
<comment type="function">
    <text evidence="5">Required for correct functioning of the GINS complex, a complex that plays an essential role in the initiation of DNA replication, and progression of DNA replication forks. GINS complex seems to bind preferentially to single-stranded DNA.</text>
</comment>
<dbReference type="Pfam" id="PF24997">
    <property type="entry name" value="PSF1_C"/>
    <property type="match status" value="1"/>
</dbReference>
<evidence type="ECO:0000256" key="4">
    <source>
        <dbReference type="ARBA" id="ARBA00023242"/>
    </source>
</evidence>
<dbReference type="PANTHER" id="PTHR12914:SF2">
    <property type="entry name" value="DNA REPLICATION COMPLEX GINS PROTEIN PSF1"/>
    <property type="match status" value="1"/>
</dbReference>
<reference evidence="8" key="1">
    <citation type="submission" date="2015-12" db="EMBL/GenBank/DDBJ databases">
        <title>De novo transcriptome assembly of four potential Pierce s Disease insect vectors from Arizona vineyards.</title>
        <authorList>
            <person name="Tassone E.E."/>
        </authorList>
    </citation>
    <scope>NUCLEOTIDE SEQUENCE</scope>
</reference>
<dbReference type="InterPro" id="IPR021151">
    <property type="entry name" value="GINS_A"/>
</dbReference>
<organism evidence="8">
    <name type="scientific">Clastoptera arizonana</name>
    <name type="common">Arizona spittle bug</name>
    <dbReference type="NCBI Taxonomy" id="38151"/>
    <lineage>
        <taxon>Eukaryota</taxon>
        <taxon>Metazoa</taxon>
        <taxon>Ecdysozoa</taxon>
        <taxon>Arthropoda</taxon>
        <taxon>Hexapoda</taxon>
        <taxon>Insecta</taxon>
        <taxon>Pterygota</taxon>
        <taxon>Neoptera</taxon>
        <taxon>Paraneoptera</taxon>
        <taxon>Hemiptera</taxon>
        <taxon>Auchenorrhyncha</taxon>
        <taxon>Cercopoidea</taxon>
        <taxon>Clastopteridae</taxon>
        <taxon>Clastoptera</taxon>
    </lineage>
</organism>
<dbReference type="AlphaFoldDB" id="A0A1B6DD39"/>